<dbReference type="AlphaFoldDB" id="A0A8H5ZUP4"/>
<evidence type="ECO:0000256" key="1">
    <source>
        <dbReference type="SAM" id="MobiDB-lite"/>
    </source>
</evidence>
<accession>A0A8H5ZUP4</accession>
<evidence type="ECO:0000313" key="2">
    <source>
        <dbReference type="EMBL" id="KAF5854689.1"/>
    </source>
</evidence>
<feature type="region of interest" description="Disordered" evidence="1">
    <location>
        <begin position="1"/>
        <end position="25"/>
    </location>
</feature>
<evidence type="ECO:0000313" key="3">
    <source>
        <dbReference type="Proteomes" id="UP000624244"/>
    </source>
</evidence>
<name>A0A8H5ZUP4_COCSA</name>
<organism evidence="2 3">
    <name type="scientific">Cochliobolus sativus</name>
    <name type="common">Common root rot and spot blotch fungus</name>
    <name type="synonym">Bipolaris sorokiniana</name>
    <dbReference type="NCBI Taxonomy" id="45130"/>
    <lineage>
        <taxon>Eukaryota</taxon>
        <taxon>Fungi</taxon>
        <taxon>Dikarya</taxon>
        <taxon>Ascomycota</taxon>
        <taxon>Pezizomycotina</taxon>
        <taxon>Dothideomycetes</taxon>
        <taxon>Pleosporomycetidae</taxon>
        <taxon>Pleosporales</taxon>
        <taxon>Pleosporineae</taxon>
        <taxon>Pleosporaceae</taxon>
        <taxon>Bipolaris</taxon>
    </lineage>
</organism>
<feature type="compositionally biased region" description="Low complexity" evidence="1">
    <location>
        <begin position="49"/>
        <end position="64"/>
    </location>
</feature>
<sequence>MYADTPASQTPSQTRPPRPRPRLSLPRSSCYLPVCPHLCLHPRLPSPSSPLLSSPSSSHHTTLPPFVPLSPAQLPPIDAQLPAYLKATLHRSTLRTRHYSSTRRSLLVSACKRIAPLPHLAARD</sequence>
<proteinExistence type="predicted"/>
<comment type="caution">
    <text evidence="2">The sequence shown here is derived from an EMBL/GenBank/DDBJ whole genome shotgun (WGS) entry which is preliminary data.</text>
</comment>
<protein>
    <submittedName>
        <fullName evidence="2">Uncharacterized protein</fullName>
    </submittedName>
</protein>
<feature type="region of interest" description="Disordered" evidence="1">
    <location>
        <begin position="46"/>
        <end position="67"/>
    </location>
</feature>
<dbReference type="EMBL" id="WNKQ01000001">
    <property type="protein sequence ID" value="KAF5854689.1"/>
    <property type="molecule type" value="Genomic_DNA"/>
</dbReference>
<reference evidence="2" key="1">
    <citation type="submission" date="2019-11" db="EMBL/GenBank/DDBJ databases">
        <title>Bipolaris sorokiniana Genome sequencing.</title>
        <authorList>
            <person name="Wang H."/>
        </authorList>
    </citation>
    <scope>NUCLEOTIDE SEQUENCE</scope>
</reference>
<dbReference type="Proteomes" id="UP000624244">
    <property type="component" value="Unassembled WGS sequence"/>
</dbReference>
<gene>
    <name evidence="2" type="ORF">GGP41_007429</name>
</gene>